<name>A0A2W4JPG4_9PSEU</name>
<dbReference type="EMBL" id="QGUI01000048">
    <property type="protein sequence ID" value="PZN00945.1"/>
    <property type="molecule type" value="Genomic_DNA"/>
</dbReference>
<evidence type="ECO:0000313" key="4">
    <source>
        <dbReference type="Proteomes" id="UP000249324"/>
    </source>
</evidence>
<comment type="caution">
    <text evidence="3">The sequence shown here is derived from an EMBL/GenBank/DDBJ whole genome shotgun (WGS) entry which is preliminary data.</text>
</comment>
<organism evidence="3">
    <name type="scientific">Thermocrispum agreste</name>
    <dbReference type="NCBI Taxonomy" id="37925"/>
    <lineage>
        <taxon>Bacteria</taxon>
        <taxon>Bacillati</taxon>
        <taxon>Actinomycetota</taxon>
        <taxon>Actinomycetes</taxon>
        <taxon>Pseudonocardiales</taxon>
        <taxon>Pseudonocardiaceae</taxon>
        <taxon>Thermocrispum</taxon>
    </lineage>
</organism>
<dbReference type="Proteomes" id="UP000249324">
    <property type="component" value="Unassembled WGS sequence"/>
</dbReference>
<reference evidence="2" key="4">
    <citation type="submission" date="2023-08" db="EMBL/GenBank/DDBJ databases">
        <authorList>
            <person name="Guima S.E.S."/>
            <person name="Martins L.F."/>
            <person name="Silva A.M."/>
            <person name="Setubal J.C."/>
        </authorList>
    </citation>
    <scope>NUCLEOTIDE SEQUENCE</scope>
    <source>
        <strain evidence="2">ZC4RG45</strain>
    </source>
</reference>
<reference evidence="2 4" key="3">
    <citation type="journal article" date="2021" name="BMC Genomics">
        <title>Genome-resolved metagenome and metatranscriptome analyses of thermophilic composting reveal key bacterial players and their metabolic interactions.</title>
        <authorList>
            <person name="Braga L.P.P."/>
            <person name="Pereira R.V."/>
            <person name="Martins L.F."/>
            <person name="Moura L.M.S."/>
            <person name="Sanchez F.B."/>
            <person name="Patane J.S.L."/>
            <person name="da Silva A.M."/>
            <person name="Setubal J.C."/>
        </authorList>
    </citation>
    <scope>NUCLEOTIDE SEQUENCE [LARGE SCALE GENOMIC DNA]</scope>
    <source>
        <strain evidence="2">ZC4RG45</strain>
    </source>
</reference>
<reference evidence="3" key="1">
    <citation type="submission" date="2018-05" db="EMBL/GenBank/DDBJ databases">
        <authorList>
            <person name="Lanie J.A."/>
            <person name="Ng W.-L."/>
            <person name="Kazmierczak K.M."/>
            <person name="Andrzejewski T.M."/>
            <person name="Davidsen T.M."/>
            <person name="Wayne K.J."/>
            <person name="Tettelin H."/>
            <person name="Glass J.I."/>
            <person name="Rusch D."/>
            <person name="Podicherti R."/>
            <person name="Tsui H.-C.T."/>
            <person name="Winkler M.E."/>
        </authorList>
    </citation>
    <scope>NUCLEOTIDE SEQUENCE</scope>
    <source>
        <strain evidence="3">ZC4RG45</strain>
    </source>
</reference>
<dbReference type="InterPro" id="IPR039448">
    <property type="entry name" value="Beta_helix"/>
</dbReference>
<evidence type="ECO:0000313" key="2">
    <source>
        <dbReference type="EMBL" id="MFO7192929.1"/>
    </source>
</evidence>
<evidence type="ECO:0000259" key="1">
    <source>
        <dbReference type="Pfam" id="PF13229"/>
    </source>
</evidence>
<dbReference type="InterPro" id="IPR012334">
    <property type="entry name" value="Pectin_lyas_fold"/>
</dbReference>
<feature type="domain" description="Right handed beta helix" evidence="1">
    <location>
        <begin position="153"/>
        <end position="303"/>
    </location>
</feature>
<dbReference type="STRING" id="1111738.GCA_000427905_02197"/>
<evidence type="ECO:0000313" key="3">
    <source>
        <dbReference type="EMBL" id="PZN00945.1"/>
    </source>
</evidence>
<dbReference type="SMART" id="SM00710">
    <property type="entry name" value="PbH1"/>
    <property type="match status" value="7"/>
</dbReference>
<gene>
    <name evidence="2" type="ORF">DIU77_011865</name>
    <name evidence="3" type="ORF">DIU77_02225</name>
</gene>
<reference evidence="2" key="2">
    <citation type="submission" date="2018-05" db="EMBL/GenBank/DDBJ databases">
        <authorList>
            <person name="Moura L."/>
            <person name="Setubal J.C."/>
        </authorList>
    </citation>
    <scope>NUCLEOTIDE SEQUENCE</scope>
    <source>
        <strain evidence="2">ZC4RG45</strain>
    </source>
</reference>
<dbReference type="Gene3D" id="2.160.20.10">
    <property type="entry name" value="Single-stranded right-handed beta-helix, Pectin lyase-like"/>
    <property type="match status" value="1"/>
</dbReference>
<protein>
    <submittedName>
        <fullName evidence="2">Right-handed parallel beta-helix repeat-containing protein</fullName>
    </submittedName>
</protein>
<sequence>MPVRPSSRPRPGRFAAVLAGVVAVTGLVSCTAGGPAPDRAERPIRVCDRVEPGPASPPGGAVVVQPGVDDVAALTRQRPAGTTFWLAEGVHTLGGNEFAQIVPKKGNAYLGAPGAVLDGKGINRYAVGGKAERVTVRHLTVRNFVAPGNESVVNHDSADHWVVEHNTISDNGGAALAAGAHQRIRFNCLRDNGQYGINAYQDSGTITGLVVHGNEITGNNTDDWEARIAGCGCTGGAKFWAVDGADVTGNWVHHNHGPGLWADTNNNDFVIRDNVISDNEGPAIIYETSYNAVIAGNTILRNNWADGRRFVTEGDPFPVAAVYVSESGGEPRVPARTDKLVITGNRFTDNWSGITLWENADRFCNSPHNTSSGYCTLLVDDVRQCRSPAIQRKPLLDDCRWKTKRVDIHHNRFEVDPVKLGCEHLCARMAVLANFGTSPAWSPYHGASIQQAITWHQGNEWHDNVYVGPWRFMAYDTSRLLEPSVWQSAPHRQDRGSVFSLRAEEP</sequence>
<dbReference type="AlphaFoldDB" id="A0A2W4JPG4"/>
<proteinExistence type="predicted"/>
<dbReference type="InterPro" id="IPR006626">
    <property type="entry name" value="PbH1"/>
</dbReference>
<dbReference type="InterPro" id="IPR011050">
    <property type="entry name" value="Pectin_lyase_fold/virulence"/>
</dbReference>
<dbReference type="PROSITE" id="PS51257">
    <property type="entry name" value="PROKAR_LIPOPROTEIN"/>
    <property type="match status" value="1"/>
</dbReference>
<dbReference type="EMBL" id="QGUI02000145">
    <property type="protein sequence ID" value="MFO7192929.1"/>
    <property type="molecule type" value="Genomic_DNA"/>
</dbReference>
<dbReference type="SUPFAM" id="SSF51126">
    <property type="entry name" value="Pectin lyase-like"/>
    <property type="match status" value="1"/>
</dbReference>
<dbReference type="Pfam" id="PF13229">
    <property type="entry name" value="Beta_helix"/>
    <property type="match status" value="1"/>
</dbReference>
<accession>A0A2W4JPG4</accession>